<dbReference type="Pfam" id="PF00582">
    <property type="entry name" value="Usp"/>
    <property type="match status" value="2"/>
</dbReference>
<reference evidence="3" key="1">
    <citation type="submission" date="2023-03" db="EMBL/GenBank/DDBJ databases">
        <authorList>
            <person name="Steffen K."/>
            <person name="Cardenas P."/>
        </authorList>
    </citation>
    <scope>NUCLEOTIDE SEQUENCE</scope>
</reference>
<dbReference type="AlphaFoldDB" id="A0AA35TKB0"/>
<evidence type="ECO:0000259" key="2">
    <source>
        <dbReference type="Pfam" id="PF00582"/>
    </source>
</evidence>
<feature type="domain" description="UspA" evidence="2">
    <location>
        <begin position="173"/>
        <end position="253"/>
    </location>
</feature>
<proteinExistence type="inferred from homology"/>
<dbReference type="Gene3D" id="3.40.50.12370">
    <property type="match status" value="1"/>
</dbReference>
<evidence type="ECO:0000256" key="1">
    <source>
        <dbReference type="ARBA" id="ARBA00008791"/>
    </source>
</evidence>
<evidence type="ECO:0000313" key="3">
    <source>
        <dbReference type="EMBL" id="CAI8049708.1"/>
    </source>
</evidence>
<comment type="caution">
    <text evidence="3">The sequence shown here is derived from an EMBL/GenBank/DDBJ whole genome shotgun (WGS) entry which is preliminary data.</text>
</comment>
<feature type="domain" description="UspA" evidence="2">
    <location>
        <begin position="1"/>
        <end position="127"/>
    </location>
</feature>
<organism evidence="3 4">
    <name type="scientific">Geodia barretti</name>
    <name type="common">Barrett's horny sponge</name>
    <dbReference type="NCBI Taxonomy" id="519541"/>
    <lineage>
        <taxon>Eukaryota</taxon>
        <taxon>Metazoa</taxon>
        <taxon>Porifera</taxon>
        <taxon>Demospongiae</taxon>
        <taxon>Heteroscleromorpha</taxon>
        <taxon>Tetractinellida</taxon>
        <taxon>Astrophorina</taxon>
        <taxon>Geodiidae</taxon>
        <taxon>Geodia</taxon>
    </lineage>
</organism>
<sequence length="253" mass="28137">MIKNILVAIGDTDYEKNAFEYAGQLAVLLGTHLSCVFFQDSNHGGNADVAATVLRRTEAECSLYDFLDYHVEAVAGNPRQMICEQAHSADLVVVGLPEDVRKRRLKLIQNQIDDVLQHITRPIIVVHEQCTLLRKILAVHHGDTYSDHALGLVAEIAELTKAGIFGLALSSTQPEATQLKQQMEAYLKYYDVQTDFLTARGFTVTNILENAEENDCDLIALSASHHGRLYELVFQSTTQTVVKLSNRAVLVTR</sequence>
<dbReference type="CDD" id="cd00293">
    <property type="entry name" value="USP-like"/>
    <property type="match status" value="1"/>
</dbReference>
<comment type="similarity">
    <text evidence="1">Belongs to the universal stress protein A family.</text>
</comment>
<evidence type="ECO:0000313" key="4">
    <source>
        <dbReference type="Proteomes" id="UP001174909"/>
    </source>
</evidence>
<dbReference type="InterPro" id="IPR006016">
    <property type="entry name" value="UspA"/>
</dbReference>
<protein>
    <recommendedName>
        <fullName evidence="2">UspA domain-containing protein</fullName>
    </recommendedName>
</protein>
<gene>
    <name evidence="3" type="ORF">GBAR_LOCUS27357</name>
</gene>
<dbReference type="PANTHER" id="PTHR46268:SF6">
    <property type="entry name" value="UNIVERSAL STRESS PROTEIN UP12"/>
    <property type="match status" value="1"/>
</dbReference>
<dbReference type="PANTHER" id="PTHR46268">
    <property type="entry name" value="STRESS RESPONSE PROTEIN NHAX"/>
    <property type="match status" value="1"/>
</dbReference>
<dbReference type="SUPFAM" id="SSF52402">
    <property type="entry name" value="Adenine nucleotide alpha hydrolases-like"/>
    <property type="match status" value="2"/>
</dbReference>
<dbReference type="Proteomes" id="UP001174909">
    <property type="component" value="Unassembled WGS sequence"/>
</dbReference>
<name>A0AA35TKB0_GEOBA</name>
<keyword evidence="4" id="KW-1185">Reference proteome</keyword>
<dbReference type="EMBL" id="CASHTH010003812">
    <property type="protein sequence ID" value="CAI8049708.1"/>
    <property type="molecule type" value="Genomic_DNA"/>
</dbReference>
<accession>A0AA35TKB0</accession>